<evidence type="ECO:0000259" key="2">
    <source>
        <dbReference type="Pfam" id="PF06439"/>
    </source>
</evidence>
<dbReference type="RefSeq" id="WP_069962735.1">
    <property type="nucleotide sequence ID" value="NZ_CP016094.1"/>
</dbReference>
<dbReference type="GO" id="GO:0016787">
    <property type="term" value="F:hydrolase activity"/>
    <property type="evidence" value="ECO:0007669"/>
    <property type="project" value="InterPro"/>
</dbReference>
<dbReference type="STRING" id="1838286.Verru16b_02692"/>
<organism evidence="3 4">
    <name type="scientific">Lacunisphaera limnophila</name>
    <dbReference type="NCBI Taxonomy" id="1838286"/>
    <lineage>
        <taxon>Bacteria</taxon>
        <taxon>Pseudomonadati</taxon>
        <taxon>Verrucomicrobiota</taxon>
        <taxon>Opitutia</taxon>
        <taxon>Opitutales</taxon>
        <taxon>Opitutaceae</taxon>
        <taxon>Lacunisphaera</taxon>
    </lineage>
</organism>
<accession>A0A1D8AXJ4</accession>
<proteinExistence type="predicted"/>
<name>A0A1D8AXJ4_9BACT</name>
<evidence type="ECO:0000313" key="4">
    <source>
        <dbReference type="Proteomes" id="UP000095228"/>
    </source>
</evidence>
<dbReference type="Proteomes" id="UP000095228">
    <property type="component" value="Chromosome"/>
</dbReference>
<sequence>MRPLPLRFALALLVSVPAFAAAAEEGFTSLMDGSSFAGWTPATENTATWKIEDGAFVTRGPRCHLFYTGDPVPFKNFELKVEVMTEPGANGGIYFHTRYQETNWPQAGFETQVNNTQSDWKKTGSLYDLASVGFVAAQDNVWWTQHIIVEGNTVTVKVNDTIVMQYKEPAGAQAGAAFERKLGTGTFALQAHDPKSVVRYRHIRVKRLPD</sequence>
<dbReference type="Pfam" id="PF06439">
    <property type="entry name" value="3keto-disac_hyd"/>
    <property type="match status" value="1"/>
</dbReference>
<dbReference type="AlphaFoldDB" id="A0A1D8AXJ4"/>
<dbReference type="KEGG" id="obg:Verru16b_02692"/>
<evidence type="ECO:0000313" key="3">
    <source>
        <dbReference type="EMBL" id="AOS45608.1"/>
    </source>
</evidence>
<dbReference type="InterPro" id="IPR010496">
    <property type="entry name" value="AL/BT2_dom"/>
</dbReference>
<feature type="domain" description="3-keto-alpha-glucoside-1,2-lyase/3-keto-2-hydroxy-glucal hydratase" evidence="2">
    <location>
        <begin position="26"/>
        <end position="206"/>
    </location>
</feature>
<evidence type="ECO:0000256" key="1">
    <source>
        <dbReference type="SAM" id="SignalP"/>
    </source>
</evidence>
<reference evidence="3 4" key="1">
    <citation type="submission" date="2016-06" db="EMBL/GenBank/DDBJ databases">
        <title>Three novel species with peptidoglycan cell walls form the new genus Lacunisphaera gen. nov. in the family Opitutaceae of the verrucomicrobial subdivision 4.</title>
        <authorList>
            <person name="Rast P."/>
            <person name="Gloeckner I."/>
            <person name="Jogler M."/>
            <person name="Boedeker C."/>
            <person name="Jeske O."/>
            <person name="Wiegand S."/>
            <person name="Reinhardt R."/>
            <person name="Schumann P."/>
            <person name="Rohde M."/>
            <person name="Spring S."/>
            <person name="Gloeckner F.O."/>
            <person name="Jogler C."/>
        </authorList>
    </citation>
    <scope>NUCLEOTIDE SEQUENCE [LARGE SCALE GENOMIC DNA]</scope>
    <source>
        <strain evidence="3 4">IG16b</strain>
    </source>
</reference>
<feature type="signal peptide" evidence="1">
    <location>
        <begin position="1"/>
        <end position="20"/>
    </location>
</feature>
<dbReference type="Gene3D" id="2.60.120.560">
    <property type="entry name" value="Exo-inulinase, domain 1"/>
    <property type="match status" value="1"/>
</dbReference>
<gene>
    <name evidence="3" type="ORF">Verru16b_02692</name>
</gene>
<dbReference type="EMBL" id="CP016094">
    <property type="protein sequence ID" value="AOS45608.1"/>
    <property type="molecule type" value="Genomic_DNA"/>
</dbReference>
<feature type="chain" id="PRO_5009105340" description="3-keto-alpha-glucoside-1,2-lyase/3-keto-2-hydroxy-glucal hydratase domain-containing protein" evidence="1">
    <location>
        <begin position="21"/>
        <end position="210"/>
    </location>
</feature>
<protein>
    <recommendedName>
        <fullName evidence="2">3-keto-alpha-glucoside-1,2-lyase/3-keto-2-hydroxy-glucal hydratase domain-containing protein</fullName>
    </recommendedName>
</protein>
<keyword evidence="1" id="KW-0732">Signal</keyword>
<keyword evidence="4" id="KW-1185">Reference proteome</keyword>
<dbReference type="OrthoDB" id="9787527at2"/>